<evidence type="ECO:0000256" key="3">
    <source>
        <dbReference type="ARBA" id="ARBA00023163"/>
    </source>
</evidence>
<keyword evidence="6" id="KW-1185">Reference proteome</keyword>
<dbReference type="GO" id="GO:0003700">
    <property type="term" value="F:DNA-binding transcription factor activity"/>
    <property type="evidence" value="ECO:0007669"/>
    <property type="project" value="TreeGrafter"/>
</dbReference>
<name>A0A3S5XZD4_9MOLU</name>
<keyword evidence="2" id="KW-0238">DNA-binding</keyword>
<evidence type="ECO:0000313" key="6">
    <source>
        <dbReference type="Proteomes" id="UP000232226"/>
    </source>
</evidence>
<dbReference type="Gene3D" id="1.10.260.40">
    <property type="entry name" value="lambda repressor-like DNA-binding domains"/>
    <property type="match status" value="1"/>
</dbReference>
<evidence type="ECO:0000259" key="4">
    <source>
        <dbReference type="PROSITE" id="PS50943"/>
    </source>
</evidence>
<evidence type="ECO:0000256" key="2">
    <source>
        <dbReference type="ARBA" id="ARBA00023125"/>
    </source>
</evidence>
<dbReference type="CDD" id="cd00093">
    <property type="entry name" value="HTH_XRE"/>
    <property type="match status" value="1"/>
</dbReference>
<dbReference type="PROSITE" id="PS50943">
    <property type="entry name" value="HTH_CROC1"/>
    <property type="match status" value="1"/>
</dbReference>
<dbReference type="AlphaFoldDB" id="A0A3S5XZD4"/>
<reference evidence="5 6" key="1">
    <citation type="submission" date="2017-10" db="EMBL/GenBank/DDBJ databases">
        <title>Complete Genome Sequence of Mesoplasma entomophilum.</title>
        <authorList>
            <person name="Knight T.F."/>
            <person name="Citino T."/>
            <person name="Rubinstein R."/>
            <person name="Neuschaefer Z."/>
        </authorList>
    </citation>
    <scope>NUCLEOTIDE SEQUENCE [LARGE SCALE GENOMIC DNA]</scope>
    <source>
        <strain evidence="5 6">TAC</strain>
    </source>
</reference>
<evidence type="ECO:0000256" key="1">
    <source>
        <dbReference type="ARBA" id="ARBA00023015"/>
    </source>
</evidence>
<dbReference type="InterPro" id="IPR010982">
    <property type="entry name" value="Lambda_DNA-bd_dom_sf"/>
</dbReference>
<dbReference type="InterPro" id="IPR001387">
    <property type="entry name" value="Cro/C1-type_HTH"/>
</dbReference>
<accession>A0A3S5XZD4</accession>
<proteinExistence type="predicted"/>
<keyword evidence="3" id="KW-0804">Transcription</keyword>
<protein>
    <submittedName>
        <fullName evidence="5">Transcriptional regulator</fullName>
    </submittedName>
</protein>
<dbReference type="Proteomes" id="UP000232226">
    <property type="component" value="Chromosome"/>
</dbReference>
<sequence length="79" mass="9253">MKKYNEEDQLILIIAANLKKIRSLKGLTQEELGFRCGISKNYISDFERGRRNITIKVFQRFIEGLEIEPQDLLTPYFSA</sequence>
<gene>
    <name evidence="5" type="ORF">CS528_02580</name>
</gene>
<evidence type="ECO:0000313" key="5">
    <source>
        <dbReference type="EMBL" id="ATQ35634.1"/>
    </source>
</evidence>
<dbReference type="Pfam" id="PF01381">
    <property type="entry name" value="HTH_3"/>
    <property type="match status" value="1"/>
</dbReference>
<dbReference type="GO" id="GO:0003677">
    <property type="term" value="F:DNA binding"/>
    <property type="evidence" value="ECO:0007669"/>
    <property type="project" value="UniProtKB-KW"/>
</dbReference>
<keyword evidence="1" id="KW-0805">Transcription regulation</keyword>
<dbReference type="GO" id="GO:0005829">
    <property type="term" value="C:cytosol"/>
    <property type="evidence" value="ECO:0007669"/>
    <property type="project" value="TreeGrafter"/>
</dbReference>
<dbReference type="PANTHER" id="PTHR46797">
    <property type="entry name" value="HTH-TYPE TRANSCRIPTIONAL REGULATOR"/>
    <property type="match status" value="1"/>
</dbReference>
<dbReference type="SMART" id="SM00530">
    <property type="entry name" value="HTH_XRE"/>
    <property type="match status" value="1"/>
</dbReference>
<dbReference type="InterPro" id="IPR050807">
    <property type="entry name" value="TransReg_Diox_bact_type"/>
</dbReference>
<feature type="domain" description="HTH cro/C1-type" evidence="4">
    <location>
        <begin position="18"/>
        <end position="72"/>
    </location>
</feature>
<dbReference type="KEGG" id="ment:CS528_02580"/>
<dbReference type="RefSeq" id="WP_099651307.1">
    <property type="nucleotide sequence ID" value="NZ_CP022507.1"/>
</dbReference>
<dbReference type="SUPFAM" id="SSF47413">
    <property type="entry name" value="lambda repressor-like DNA-binding domains"/>
    <property type="match status" value="1"/>
</dbReference>
<dbReference type="EMBL" id="CP024411">
    <property type="protein sequence ID" value="ATQ35634.1"/>
    <property type="molecule type" value="Genomic_DNA"/>
</dbReference>
<organism evidence="5 6">
    <name type="scientific">Mesoplasma entomophilum</name>
    <dbReference type="NCBI Taxonomy" id="2149"/>
    <lineage>
        <taxon>Bacteria</taxon>
        <taxon>Bacillati</taxon>
        <taxon>Mycoplasmatota</taxon>
        <taxon>Mollicutes</taxon>
        <taxon>Entomoplasmatales</taxon>
        <taxon>Entomoplasmataceae</taxon>
        <taxon>Mesoplasma</taxon>
    </lineage>
</organism>
<dbReference type="PANTHER" id="PTHR46797:SF23">
    <property type="entry name" value="HTH-TYPE TRANSCRIPTIONAL REGULATOR SUTR"/>
    <property type="match status" value="1"/>
</dbReference>